<dbReference type="InterPro" id="IPR007219">
    <property type="entry name" value="XnlR_reg_dom"/>
</dbReference>
<dbReference type="SMART" id="SM00906">
    <property type="entry name" value="Fungal_trans"/>
    <property type="match status" value="1"/>
</dbReference>
<keyword evidence="12" id="KW-1185">Reference proteome</keyword>
<evidence type="ECO:0000256" key="2">
    <source>
        <dbReference type="ARBA" id="ARBA00022723"/>
    </source>
</evidence>
<dbReference type="GO" id="GO:0000981">
    <property type="term" value="F:DNA-binding transcription factor activity, RNA polymerase II-specific"/>
    <property type="evidence" value="ECO:0007669"/>
    <property type="project" value="InterPro"/>
</dbReference>
<feature type="compositionally biased region" description="Polar residues" evidence="9">
    <location>
        <begin position="720"/>
        <end position="742"/>
    </location>
</feature>
<feature type="coiled-coil region" evidence="8">
    <location>
        <begin position="67"/>
        <end position="101"/>
    </location>
</feature>
<dbReference type="CDD" id="cd00067">
    <property type="entry name" value="GAL4"/>
    <property type="match status" value="1"/>
</dbReference>
<gene>
    <name evidence="11" type="ORF">NPX13_g5596</name>
</gene>
<feature type="region of interest" description="Disordered" evidence="9">
    <location>
        <begin position="102"/>
        <end position="129"/>
    </location>
</feature>
<comment type="subcellular location">
    <subcellularLocation>
        <location evidence="1">Nucleus</location>
    </subcellularLocation>
</comment>
<dbReference type="PROSITE" id="PS00463">
    <property type="entry name" value="ZN2_CY6_FUNGAL_1"/>
    <property type="match status" value="1"/>
</dbReference>
<dbReference type="Proteomes" id="UP001148614">
    <property type="component" value="Unassembled WGS sequence"/>
</dbReference>
<dbReference type="PROSITE" id="PS50048">
    <property type="entry name" value="ZN2_CY6_FUNGAL_2"/>
    <property type="match status" value="1"/>
</dbReference>
<evidence type="ECO:0000256" key="5">
    <source>
        <dbReference type="ARBA" id="ARBA00023125"/>
    </source>
</evidence>
<keyword evidence="4" id="KW-0805">Transcription regulation</keyword>
<dbReference type="InterPro" id="IPR050987">
    <property type="entry name" value="AtrR-like"/>
</dbReference>
<dbReference type="AlphaFoldDB" id="A0A9W8TM89"/>
<evidence type="ECO:0000313" key="11">
    <source>
        <dbReference type="EMBL" id="KAJ3570838.1"/>
    </source>
</evidence>
<name>A0A9W8TM89_9PEZI</name>
<accession>A0A9W8TM89</accession>
<evidence type="ECO:0000256" key="8">
    <source>
        <dbReference type="SAM" id="Coils"/>
    </source>
</evidence>
<evidence type="ECO:0000256" key="7">
    <source>
        <dbReference type="ARBA" id="ARBA00023242"/>
    </source>
</evidence>
<dbReference type="Gene3D" id="4.10.240.10">
    <property type="entry name" value="Zn(2)-C6 fungal-type DNA-binding domain"/>
    <property type="match status" value="1"/>
</dbReference>
<feature type="compositionally biased region" description="Pro residues" evidence="9">
    <location>
        <begin position="743"/>
        <end position="760"/>
    </location>
</feature>
<dbReference type="PANTHER" id="PTHR46910">
    <property type="entry name" value="TRANSCRIPTION FACTOR PDR1"/>
    <property type="match status" value="1"/>
</dbReference>
<dbReference type="FunFam" id="4.10.240.10:FF:000007">
    <property type="entry name" value="C6 transcription factor FacB"/>
    <property type="match status" value="1"/>
</dbReference>
<keyword evidence="7" id="KW-0539">Nucleus</keyword>
<dbReference type="GO" id="GO:0003677">
    <property type="term" value="F:DNA binding"/>
    <property type="evidence" value="ECO:0007669"/>
    <property type="project" value="UniProtKB-KW"/>
</dbReference>
<dbReference type="GO" id="GO:0005634">
    <property type="term" value="C:nucleus"/>
    <property type="evidence" value="ECO:0007669"/>
    <property type="project" value="UniProtKB-SubCell"/>
</dbReference>
<feature type="region of interest" description="Disordered" evidence="9">
    <location>
        <begin position="659"/>
        <end position="767"/>
    </location>
</feature>
<dbReference type="GO" id="GO:0006351">
    <property type="term" value="P:DNA-templated transcription"/>
    <property type="evidence" value="ECO:0007669"/>
    <property type="project" value="InterPro"/>
</dbReference>
<evidence type="ECO:0000256" key="9">
    <source>
        <dbReference type="SAM" id="MobiDB-lite"/>
    </source>
</evidence>
<evidence type="ECO:0000256" key="3">
    <source>
        <dbReference type="ARBA" id="ARBA00022833"/>
    </source>
</evidence>
<keyword evidence="5" id="KW-0238">DNA-binding</keyword>
<comment type="caution">
    <text evidence="11">The sequence shown here is derived from an EMBL/GenBank/DDBJ whole genome shotgun (WGS) entry which is preliminary data.</text>
</comment>
<dbReference type="Pfam" id="PF04082">
    <property type="entry name" value="Fungal_trans"/>
    <property type="match status" value="1"/>
</dbReference>
<dbReference type="CDD" id="cd15485">
    <property type="entry name" value="ZIP_Cat8"/>
    <property type="match status" value="1"/>
</dbReference>
<dbReference type="Pfam" id="PF00172">
    <property type="entry name" value="Zn_clus"/>
    <property type="match status" value="1"/>
</dbReference>
<evidence type="ECO:0000313" key="12">
    <source>
        <dbReference type="Proteomes" id="UP001148614"/>
    </source>
</evidence>
<feature type="compositionally biased region" description="Polar residues" evidence="9">
    <location>
        <begin position="694"/>
        <end position="712"/>
    </location>
</feature>
<feature type="region of interest" description="Disordered" evidence="9">
    <location>
        <begin position="871"/>
        <end position="893"/>
    </location>
</feature>
<dbReference type="InterPro" id="IPR036864">
    <property type="entry name" value="Zn2-C6_fun-type_DNA-bd_sf"/>
</dbReference>
<evidence type="ECO:0000259" key="10">
    <source>
        <dbReference type="PROSITE" id="PS50048"/>
    </source>
</evidence>
<reference evidence="11" key="1">
    <citation type="submission" date="2022-07" db="EMBL/GenBank/DDBJ databases">
        <title>Genome Sequence of Xylaria arbuscula.</title>
        <authorList>
            <person name="Buettner E."/>
        </authorList>
    </citation>
    <scope>NUCLEOTIDE SEQUENCE</scope>
    <source>
        <strain evidence="11">VT107</strain>
    </source>
</reference>
<dbReference type="SUPFAM" id="SSF57701">
    <property type="entry name" value="Zn2/Cys6 DNA-binding domain"/>
    <property type="match status" value="1"/>
</dbReference>
<dbReference type="GO" id="GO:0008270">
    <property type="term" value="F:zinc ion binding"/>
    <property type="evidence" value="ECO:0007669"/>
    <property type="project" value="InterPro"/>
</dbReference>
<keyword evidence="2" id="KW-0479">Metal-binding</keyword>
<protein>
    <recommendedName>
        <fullName evidence="10">Zn(2)-C6 fungal-type domain-containing protein</fullName>
    </recommendedName>
</protein>
<feature type="domain" description="Zn(2)-C6 fungal-type" evidence="10">
    <location>
        <begin position="23"/>
        <end position="53"/>
    </location>
</feature>
<dbReference type="CDD" id="cd12148">
    <property type="entry name" value="fungal_TF_MHR"/>
    <property type="match status" value="1"/>
</dbReference>
<keyword evidence="3" id="KW-0862">Zinc</keyword>
<keyword evidence="6" id="KW-0804">Transcription</keyword>
<feature type="region of interest" description="Disordered" evidence="9">
    <location>
        <begin position="603"/>
        <end position="641"/>
    </location>
</feature>
<sequence length="893" mass="98822">MPGILPMKVIKVGTSSQSRIAQACDRCRSKKIRCDGIRPTCSQCSNVGFECKTSDKLSRRAFPRGYTESLEERVRQLETENRELKDLLDEKDEKIDMLSKMHGHRAPSARLSASPKPPARPERDGSLPVKQDVFRVQATPLLLGVENSDSYFMGSSSGRAFIETFKRKIQENGNPCGDFNPEAFLHIQGCYPLVAKPPLPSLRVPPRLFSDRCVNVYFQEWAPLFPVLHKPTFLHLYEDFASDSDKIKSNHKLAQLYLVFSIAALSSEQPDLEQIAACELQWQKALDAVMMDNTMHTLQCLVLALVYCTIRADYKRLQHYKAIAVGLSHRLGLHQSQKRFSFGALTIETRKKVFWTLYSLDCFSAAILGLPKLLKDDDIHAEYPSDTDDEYVTEKGFQPTLPGEHTRISSALALFRLSRILANVLEKNYPAATSHELSLQQMASLDAELRAWDEALPTHLKLNFVQDKPSTDVTGSRSPILALAYYYVRTLIYRPAVGSSLGAKAAPALLATAESSKHIIQIIQLLEERSMSFSFCLNKTDTLVLCGVTLLYQGLELKHDSKLMKDVERLTNVVLNTLQKARAAGINDLKRVARMLIMVGEPSPTASAHKSPSMAIAAPGRDSPPATTFTKGSPYGRHGGAAMSETDLLSQQEKLRRMTMPSAPRPELYRTPSRASYDHTSTDQSASQRDHRFSVSQIQQTIMRMSPNQRTKPNMDYLSLGNSTASNPQPLSPNQNQMSHSQPIPPNHQPQAPLYPPNPPSKGVSGGGISLSEWEALLGAMDGGQINVYDAIYGGPALSLETPTSAVPNYSEWTTDPWDLSGFNLRDLDLSANTHVPQSVLSLSDESLSSGDDLSTDLYLSMNGDDYKSGLIPRRDSHDGPSVLDGLDMGLGV</sequence>
<dbReference type="SMART" id="SM00066">
    <property type="entry name" value="GAL4"/>
    <property type="match status" value="1"/>
</dbReference>
<dbReference type="VEuPathDB" id="FungiDB:F4678DRAFT_393852"/>
<dbReference type="InterPro" id="IPR001138">
    <property type="entry name" value="Zn2Cys6_DnaBD"/>
</dbReference>
<keyword evidence="8" id="KW-0175">Coiled coil</keyword>
<organism evidence="11 12">
    <name type="scientific">Xylaria arbuscula</name>
    <dbReference type="NCBI Taxonomy" id="114810"/>
    <lineage>
        <taxon>Eukaryota</taxon>
        <taxon>Fungi</taxon>
        <taxon>Dikarya</taxon>
        <taxon>Ascomycota</taxon>
        <taxon>Pezizomycotina</taxon>
        <taxon>Sordariomycetes</taxon>
        <taxon>Xylariomycetidae</taxon>
        <taxon>Xylariales</taxon>
        <taxon>Xylariaceae</taxon>
        <taxon>Xylaria</taxon>
    </lineage>
</organism>
<proteinExistence type="predicted"/>
<dbReference type="EMBL" id="JANPWZ010000896">
    <property type="protein sequence ID" value="KAJ3570838.1"/>
    <property type="molecule type" value="Genomic_DNA"/>
</dbReference>
<evidence type="ECO:0000256" key="6">
    <source>
        <dbReference type="ARBA" id="ARBA00023163"/>
    </source>
</evidence>
<evidence type="ECO:0000256" key="4">
    <source>
        <dbReference type="ARBA" id="ARBA00023015"/>
    </source>
</evidence>
<evidence type="ECO:0000256" key="1">
    <source>
        <dbReference type="ARBA" id="ARBA00004123"/>
    </source>
</evidence>
<dbReference type="PANTHER" id="PTHR46910:SF12">
    <property type="entry name" value="REGULATORY PROTEIN CAT8"/>
    <property type="match status" value="1"/>
</dbReference>